<comment type="caution">
    <text evidence="1">The sequence shown here is derived from an EMBL/GenBank/DDBJ whole genome shotgun (WGS) entry which is preliminary data.</text>
</comment>
<dbReference type="Pfam" id="PF05542">
    <property type="entry name" value="DUF760"/>
    <property type="match status" value="1"/>
</dbReference>
<dbReference type="PANTHER" id="PTHR33598:SF4">
    <property type="entry name" value="OS02G0833400 PROTEIN"/>
    <property type="match status" value="1"/>
</dbReference>
<protein>
    <submittedName>
        <fullName evidence="1">DUF760 domain-containing protein</fullName>
    </submittedName>
</protein>
<accession>A0AAW9Q6V1</accession>
<gene>
    <name evidence="1" type="ORF">V2H45_18145</name>
</gene>
<keyword evidence="2" id="KW-1185">Reference proteome</keyword>
<dbReference type="InterPro" id="IPR008479">
    <property type="entry name" value="DUF760"/>
</dbReference>
<dbReference type="Proteomes" id="UP001333818">
    <property type="component" value="Unassembled WGS sequence"/>
</dbReference>
<organism evidence="1 2">
    <name type="scientific">Tumidithrix elongata BACA0141</name>
    <dbReference type="NCBI Taxonomy" id="2716417"/>
    <lineage>
        <taxon>Bacteria</taxon>
        <taxon>Bacillati</taxon>
        <taxon>Cyanobacteriota</taxon>
        <taxon>Cyanophyceae</taxon>
        <taxon>Pseudanabaenales</taxon>
        <taxon>Pseudanabaenaceae</taxon>
        <taxon>Tumidithrix</taxon>
        <taxon>Tumidithrix elongata</taxon>
    </lineage>
</organism>
<sequence length="105" mass="11751">MFDIHELNASDNTLLAYLQNQPPDALAKVAQSVSPEVKQIISQNIQNLVGMLPPQHFNISITTDRENLAGLLGSAMMTGYFLKQMETRMQLDHSFSTHAHLEDEV</sequence>
<reference evidence="1" key="1">
    <citation type="submission" date="2024-01" db="EMBL/GenBank/DDBJ databases">
        <title>Bank of Algae and Cyanobacteria of the Azores (BACA) strain genomes.</title>
        <authorList>
            <person name="Luz R."/>
            <person name="Cordeiro R."/>
            <person name="Fonseca A."/>
            <person name="Goncalves V."/>
        </authorList>
    </citation>
    <scope>NUCLEOTIDE SEQUENCE</scope>
    <source>
        <strain evidence="1">BACA0141</strain>
    </source>
</reference>
<dbReference type="RefSeq" id="WP_330485101.1">
    <property type="nucleotide sequence ID" value="NZ_JAZBJZ010000087.1"/>
</dbReference>
<name>A0AAW9Q6V1_9CYAN</name>
<evidence type="ECO:0000313" key="1">
    <source>
        <dbReference type="EMBL" id="MEE3718666.1"/>
    </source>
</evidence>
<evidence type="ECO:0000313" key="2">
    <source>
        <dbReference type="Proteomes" id="UP001333818"/>
    </source>
</evidence>
<proteinExistence type="predicted"/>
<dbReference type="AlphaFoldDB" id="A0AAW9Q6V1"/>
<dbReference type="PANTHER" id="PTHR33598">
    <property type="entry name" value="OS02G0833400 PROTEIN"/>
    <property type="match status" value="1"/>
</dbReference>
<dbReference type="EMBL" id="JAZBJZ010000087">
    <property type="protein sequence ID" value="MEE3718666.1"/>
    <property type="molecule type" value="Genomic_DNA"/>
</dbReference>